<dbReference type="RefSeq" id="WP_033191108.1">
    <property type="nucleotide sequence ID" value="NZ_CP014334.2"/>
</dbReference>
<dbReference type="Gene3D" id="3.40.50.300">
    <property type="entry name" value="P-loop containing nucleotide triphosphate hydrolases"/>
    <property type="match status" value="1"/>
</dbReference>
<accession>A0AAI8CKT2</accession>
<organism evidence="5 6">
    <name type="scientific">Fervidobacterium islandicum</name>
    <dbReference type="NCBI Taxonomy" id="2423"/>
    <lineage>
        <taxon>Bacteria</taxon>
        <taxon>Thermotogati</taxon>
        <taxon>Thermotogota</taxon>
        <taxon>Thermotogae</taxon>
        <taxon>Thermotogales</taxon>
        <taxon>Fervidobacteriaceae</taxon>
        <taxon>Fervidobacterium</taxon>
    </lineage>
</organism>
<dbReference type="PANTHER" id="PTHR42939">
    <property type="entry name" value="ABC TRANSPORTER ATP-BINDING PROTEIN ALBC-RELATED"/>
    <property type="match status" value="1"/>
</dbReference>
<dbReference type="InterPro" id="IPR051782">
    <property type="entry name" value="ABC_Transporter_VariousFunc"/>
</dbReference>
<evidence type="ECO:0000256" key="3">
    <source>
        <dbReference type="ARBA" id="ARBA00022840"/>
    </source>
</evidence>
<reference evidence="5 6" key="1">
    <citation type="journal article" date="2015" name="Stand. Genomic Sci.">
        <title>Genome sequence of a native-feather degrading extremely thermophilic Eubacterium, Fervidobacterium islandicum AW-1.</title>
        <authorList>
            <person name="Lee Y.J."/>
            <person name="Jeong H."/>
            <person name="Park G.S."/>
            <person name="Kwak Y."/>
            <person name="Lee S.J."/>
            <person name="Lee S.J."/>
            <person name="Park M.K."/>
            <person name="Kim J.Y."/>
            <person name="Kang H.K."/>
            <person name="Shin J.H."/>
            <person name="Lee D.W."/>
        </authorList>
    </citation>
    <scope>NUCLEOTIDE SEQUENCE [LARGE SCALE GENOMIC DNA]</scope>
    <source>
        <strain evidence="5 6">AW-1</strain>
    </source>
</reference>
<evidence type="ECO:0000256" key="2">
    <source>
        <dbReference type="ARBA" id="ARBA00022741"/>
    </source>
</evidence>
<keyword evidence="3 5" id="KW-0067">ATP-binding</keyword>
<gene>
    <name evidence="5" type="ORF">NA23_03325</name>
</gene>
<dbReference type="InterPro" id="IPR027417">
    <property type="entry name" value="P-loop_NTPase"/>
</dbReference>
<dbReference type="GO" id="GO:0005524">
    <property type="term" value="F:ATP binding"/>
    <property type="evidence" value="ECO:0007669"/>
    <property type="project" value="UniProtKB-KW"/>
</dbReference>
<dbReference type="Pfam" id="PF00005">
    <property type="entry name" value="ABC_tran"/>
    <property type="match status" value="1"/>
</dbReference>
<evidence type="ECO:0000256" key="1">
    <source>
        <dbReference type="ARBA" id="ARBA00022448"/>
    </source>
</evidence>
<keyword evidence="2" id="KW-0547">Nucleotide-binding</keyword>
<dbReference type="InterPro" id="IPR003593">
    <property type="entry name" value="AAA+_ATPase"/>
</dbReference>
<proteinExistence type="predicted"/>
<dbReference type="PROSITE" id="PS50893">
    <property type="entry name" value="ABC_TRANSPORTER_2"/>
    <property type="match status" value="1"/>
</dbReference>
<dbReference type="CDD" id="cd03230">
    <property type="entry name" value="ABC_DR_subfamily_A"/>
    <property type="match status" value="1"/>
</dbReference>
<evidence type="ECO:0000313" key="5">
    <source>
        <dbReference type="EMBL" id="AMW32419.1"/>
    </source>
</evidence>
<dbReference type="EMBL" id="CP014334">
    <property type="protein sequence ID" value="AMW32419.1"/>
    <property type="molecule type" value="Genomic_DNA"/>
</dbReference>
<dbReference type="PANTHER" id="PTHR42939:SF1">
    <property type="entry name" value="ABC TRANSPORTER ATP-BINDING PROTEIN ALBC-RELATED"/>
    <property type="match status" value="1"/>
</dbReference>
<dbReference type="InterPro" id="IPR003439">
    <property type="entry name" value="ABC_transporter-like_ATP-bd"/>
</dbReference>
<evidence type="ECO:0000259" key="4">
    <source>
        <dbReference type="PROSITE" id="PS50893"/>
    </source>
</evidence>
<dbReference type="SUPFAM" id="SSF52540">
    <property type="entry name" value="P-loop containing nucleoside triphosphate hydrolases"/>
    <property type="match status" value="1"/>
</dbReference>
<evidence type="ECO:0000313" key="6">
    <source>
        <dbReference type="Proteomes" id="UP000093740"/>
    </source>
</evidence>
<dbReference type="Proteomes" id="UP000093740">
    <property type="component" value="Chromosome"/>
</dbReference>
<sequence length="290" mass="33298">MLLSVSNLTKYYGKKVGVENISFTLSEKEILGFVGPNGAGKSTTIRCIMGLLRPNKGSITMFNQKLDKSNFQNLVKMVGYVPGEVSYYDDVRVEDILKFYKSFYENFDDNYCEELCKRFDLPLKKKFEELSTGNKKKVAIVQAIAHKPRLIIMDEPTNGLDPFIQKMLYKTLIELKESGVGILFSSHILSEVQHLCDRVIFIKEGHMVEPKDFRRDLKKIVLTVNENSAGLEKIIERYPEVTDLIIENSTVTLYFKWNSVNFKKLINELEFENITIEAKDTLVSSDMSRS</sequence>
<keyword evidence="1" id="KW-0813">Transport</keyword>
<name>A0AAI8CKT2_FERIS</name>
<feature type="domain" description="ABC transporter" evidence="4">
    <location>
        <begin position="3"/>
        <end position="229"/>
    </location>
</feature>
<dbReference type="SMART" id="SM00382">
    <property type="entry name" value="AAA"/>
    <property type="match status" value="1"/>
</dbReference>
<dbReference type="GO" id="GO:0016887">
    <property type="term" value="F:ATP hydrolysis activity"/>
    <property type="evidence" value="ECO:0007669"/>
    <property type="project" value="InterPro"/>
</dbReference>
<dbReference type="AlphaFoldDB" id="A0AAI8CKT2"/>
<dbReference type="KEGG" id="fia:NA23_03325"/>
<keyword evidence="6" id="KW-1185">Reference proteome</keyword>
<protein>
    <submittedName>
        <fullName evidence="5">ABC transporter ATP-binding protein</fullName>
    </submittedName>
</protein>